<accession>A0AAD9JDD5</accession>
<evidence type="ECO:0008006" key="11">
    <source>
        <dbReference type="Google" id="ProtNLM"/>
    </source>
</evidence>
<feature type="compositionally biased region" description="Polar residues" evidence="6">
    <location>
        <begin position="1005"/>
        <end position="1018"/>
    </location>
</feature>
<name>A0AAD9JDD5_9ANNE</name>
<dbReference type="Gene3D" id="1.20.1050.80">
    <property type="entry name" value="VPS9 domain"/>
    <property type="match status" value="1"/>
</dbReference>
<dbReference type="InterPro" id="IPR001936">
    <property type="entry name" value="RasGAP_dom"/>
</dbReference>
<dbReference type="GO" id="GO:0030139">
    <property type="term" value="C:endocytic vesicle"/>
    <property type="evidence" value="ECO:0007669"/>
    <property type="project" value="TreeGrafter"/>
</dbReference>
<evidence type="ECO:0000313" key="9">
    <source>
        <dbReference type="EMBL" id="KAK2150809.1"/>
    </source>
</evidence>
<dbReference type="InterPro" id="IPR045046">
    <property type="entry name" value="Vps9-like"/>
</dbReference>
<dbReference type="InterPro" id="IPR037191">
    <property type="entry name" value="VPS9_dom_sf"/>
</dbReference>
<dbReference type="PANTHER" id="PTHR23101">
    <property type="entry name" value="RAB GDP/GTP EXCHANGE FACTOR"/>
    <property type="match status" value="1"/>
</dbReference>
<dbReference type="GO" id="GO:0031267">
    <property type="term" value="F:small GTPase binding"/>
    <property type="evidence" value="ECO:0007669"/>
    <property type="project" value="TreeGrafter"/>
</dbReference>
<evidence type="ECO:0000256" key="1">
    <source>
        <dbReference type="ARBA" id="ARBA00004170"/>
    </source>
</evidence>
<feature type="region of interest" description="Disordered" evidence="6">
    <location>
        <begin position="522"/>
        <end position="583"/>
    </location>
</feature>
<dbReference type="CDD" id="cd05129">
    <property type="entry name" value="RasGAP_RAP6"/>
    <property type="match status" value="1"/>
</dbReference>
<comment type="caution">
    <text evidence="9">The sequence shown here is derived from an EMBL/GenBank/DDBJ whole genome shotgun (WGS) entry which is preliminary data.</text>
</comment>
<dbReference type="SUPFAM" id="SSF48350">
    <property type="entry name" value="GTPase activation domain, GAP"/>
    <property type="match status" value="1"/>
</dbReference>
<dbReference type="GO" id="GO:0005829">
    <property type="term" value="C:cytosol"/>
    <property type="evidence" value="ECO:0007669"/>
    <property type="project" value="TreeGrafter"/>
</dbReference>
<feature type="compositionally biased region" description="Polar residues" evidence="6">
    <location>
        <begin position="681"/>
        <end position="690"/>
    </location>
</feature>
<dbReference type="PANTHER" id="PTHR23101:SF25">
    <property type="entry name" value="GTPASE-ACTIVATING PROTEIN AND VPS9 DOMAIN-CONTAINING PROTEIN 1"/>
    <property type="match status" value="1"/>
</dbReference>
<dbReference type="GO" id="GO:0005085">
    <property type="term" value="F:guanyl-nucleotide exchange factor activity"/>
    <property type="evidence" value="ECO:0007669"/>
    <property type="project" value="UniProtKB-KW"/>
</dbReference>
<feature type="region of interest" description="Disordered" evidence="6">
    <location>
        <begin position="458"/>
        <end position="480"/>
    </location>
</feature>
<evidence type="ECO:0000256" key="3">
    <source>
        <dbReference type="ARBA" id="ARBA00022583"/>
    </source>
</evidence>
<sequence length="1534" mass="171861">MASPNELLDFSRHLKQERLFIASEREQLQHLNETVAQSAEHLFHLAWIAMQQKLTLDQLILGSHKVTPEICFLQNHSYECVNFIDGYKYLTYHESKVGEFLKYLRENPPIVAQCLLEAEKSGADVLQKVAQVVVAGIYGSGIMPEDETYLLQVLKYLIEFQVAANDNPRRLLRRGSCAFSLVYRLLNEGMFAAKLFLTAALHKPVMQLLMDVEWFYDIDPERALTRFPSNERLRRFGQPGTKEYNSKTAQYRELMVNKLVVLTECFMNSIKNSMYCFPQSLAWIISNLYQIVTKAEKVELNEVRAICADLVLTFFICPAICDPEPFGITSDAPISYIARHNLMQIAQILQVLALDTDPGVLDPKTRDLYVKFERGCMLFLLDMLLDYPANSQPPLQSVQLVGCFRAAVLLTCSELEQLVSLARSYLSQLEDGSTEQKNLQLILSHIPVQLFTQPAAALTTPNTTPQPTPPGTPSSIQKLKNLRDRKKRFLTPEAATETNDEKTEVNQIHYSPATSDNLEAISEAASSHSVGSDLDNENDNLSDMVSANVSGRGTPNISGRDTPLSQAGSQAEPETDGGAPNLPVIVQKSNREDVTERFGKFEIKQELERDETKSTVSDTWSTDVLASDSEPPEQTQYERLSEVSELSETTSDAWSVDVLASDTSERQMDRLLELEQDDMCSISSRSQAQDDTSEVGDNVEHNEDTPQASGCQSPGNNDLEKSTDTLSGNSPGGATSLHHPALPPRCYSPNCENNVVKQRTDACYPFRQTPCGQRNPDDSAIQQLIDGAGPGGSNAEADEKRAGSCMSGIQPNKTSNSVDNSDYLCQMSENRTFNHTSAFTCPVRSSAQSNMVTIDTLSADMHDTLKMSEQQHAKIDATRLSAVIDSFDPLSQENTVGILPGECRTLYLDGRNSNPDELLGTRPKIPNCEAGTMPRIAFVRDSMDEGNSRFDRGGTSDFQNVTLSSNQSRSRQKFPFLESGIEPLSSSNYNPFGECRRAPELPPRNSASSLQDHSSDGLSNGPLVDITTATPPRPSQLEVSCRSSTEDTKDNEDKKQQDGKKKAGLLNIFKEKWNKGSKRKLNRDKEDPDVSSSRLFGKPGTGVPINGDVLGSHGNQTGSEYSRIQSDDPFSPTNDKYRRSSPMKPNNDSSPPVFGNTATVLSSNQNKEKGVSWDEEDESISCDSLFENKKPFFDAKKKLRLVLSTSDFQVMPSLACCYGSSNPFRSQGSKKENDLVSFLKVQLAEAINLQDKDLIAQLHETIRCLTPFDNTEIKKLLKTMKEEYRSRSPYIAYLVRCRQGLLSTLSHLSRLYNRVQRNKVVCNKYFITVLVRLFLEKRERQFSKFISEFQQLTVSDEKVIFNKFYYMNFSLLLVCACVHARGVCVCVCVICCNYNILQTDLVERFLDKLNKLMEEDIVWKVSPAFRILHDNIQKLSQTPKDKVQCIVRCSATVMNLLSMANEKSVPAADDFMPVLIYVLIKANPQSLLSTIQYVNSFYEKRMSGEEQYWWMQFCSAIEFIKTMIMNISDNTSTV</sequence>
<keyword evidence="4" id="KW-0344">Guanine-nucleotide releasing factor</keyword>
<dbReference type="Gene3D" id="1.10.506.10">
    <property type="entry name" value="GTPase Activation - p120gap, domain 1"/>
    <property type="match status" value="1"/>
</dbReference>
<keyword evidence="5" id="KW-0472">Membrane</keyword>
<comment type="subcellular location">
    <subcellularLocation>
        <location evidence="1">Membrane</location>
        <topology evidence="1">Peripheral membrane protein</topology>
    </subcellularLocation>
</comment>
<feature type="region of interest" description="Disordered" evidence="6">
    <location>
        <begin position="607"/>
        <end position="652"/>
    </location>
</feature>
<dbReference type="EMBL" id="JAODUP010000387">
    <property type="protein sequence ID" value="KAK2150809.1"/>
    <property type="molecule type" value="Genomic_DNA"/>
</dbReference>
<evidence type="ECO:0000256" key="2">
    <source>
        <dbReference type="ARBA" id="ARBA00008489"/>
    </source>
</evidence>
<feature type="compositionally biased region" description="Basic and acidic residues" evidence="6">
    <location>
        <begin position="944"/>
        <end position="954"/>
    </location>
</feature>
<dbReference type="SUPFAM" id="SSF109993">
    <property type="entry name" value="VPS9 domain"/>
    <property type="match status" value="1"/>
</dbReference>
<dbReference type="InterPro" id="IPR008936">
    <property type="entry name" value="Rho_GTPase_activation_prot"/>
</dbReference>
<keyword evidence="3" id="KW-0254">Endocytosis</keyword>
<evidence type="ECO:0000256" key="4">
    <source>
        <dbReference type="ARBA" id="ARBA00022658"/>
    </source>
</evidence>
<organism evidence="9 10">
    <name type="scientific">Paralvinella palmiformis</name>
    <dbReference type="NCBI Taxonomy" id="53620"/>
    <lineage>
        <taxon>Eukaryota</taxon>
        <taxon>Metazoa</taxon>
        <taxon>Spiralia</taxon>
        <taxon>Lophotrochozoa</taxon>
        <taxon>Annelida</taxon>
        <taxon>Polychaeta</taxon>
        <taxon>Sedentaria</taxon>
        <taxon>Canalipalpata</taxon>
        <taxon>Terebellida</taxon>
        <taxon>Terebelliformia</taxon>
        <taxon>Alvinellidae</taxon>
        <taxon>Paralvinella</taxon>
    </lineage>
</organism>
<evidence type="ECO:0000259" key="8">
    <source>
        <dbReference type="PROSITE" id="PS51205"/>
    </source>
</evidence>
<comment type="similarity">
    <text evidence="2">Belongs to the GAPVD1 family.</text>
</comment>
<reference evidence="9" key="1">
    <citation type="journal article" date="2023" name="Mol. Biol. Evol.">
        <title>Third-Generation Sequencing Reveals the Adaptive Role of the Epigenome in Three Deep-Sea Polychaetes.</title>
        <authorList>
            <person name="Perez M."/>
            <person name="Aroh O."/>
            <person name="Sun Y."/>
            <person name="Lan Y."/>
            <person name="Juniper S.K."/>
            <person name="Young C.R."/>
            <person name="Angers B."/>
            <person name="Qian P.Y."/>
        </authorList>
    </citation>
    <scope>NUCLEOTIDE SEQUENCE</scope>
    <source>
        <strain evidence="9">P08H-3</strain>
    </source>
</reference>
<dbReference type="GO" id="GO:0006897">
    <property type="term" value="P:endocytosis"/>
    <property type="evidence" value="ECO:0007669"/>
    <property type="project" value="UniProtKB-KW"/>
</dbReference>
<gene>
    <name evidence="9" type="ORF">LSH36_387g01006</name>
</gene>
<feature type="region of interest" description="Disordered" evidence="6">
    <location>
        <begin position="944"/>
        <end position="1174"/>
    </location>
</feature>
<dbReference type="Pfam" id="PF02204">
    <property type="entry name" value="VPS9"/>
    <property type="match status" value="1"/>
</dbReference>
<dbReference type="PROSITE" id="PS51205">
    <property type="entry name" value="VPS9"/>
    <property type="match status" value="1"/>
</dbReference>
<feature type="compositionally biased region" description="Polar residues" evidence="6">
    <location>
        <begin position="705"/>
        <end position="716"/>
    </location>
</feature>
<dbReference type="Proteomes" id="UP001208570">
    <property type="component" value="Unassembled WGS sequence"/>
</dbReference>
<feature type="compositionally biased region" description="Polar residues" evidence="6">
    <location>
        <begin position="614"/>
        <end position="624"/>
    </location>
</feature>
<feature type="domain" description="VPS9" evidence="8">
    <location>
        <begin position="1396"/>
        <end position="1529"/>
    </location>
</feature>
<evidence type="ECO:0000313" key="10">
    <source>
        <dbReference type="Proteomes" id="UP001208570"/>
    </source>
</evidence>
<feature type="compositionally biased region" description="Polar residues" evidence="6">
    <location>
        <begin position="724"/>
        <end position="733"/>
    </location>
</feature>
<dbReference type="SMART" id="SM00167">
    <property type="entry name" value="VPS9"/>
    <property type="match status" value="1"/>
</dbReference>
<proteinExistence type="inferred from homology"/>
<feature type="domain" description="Ras-GAP" evidence="7">
    <location>
        <begin position="145"/>
        <end position="354"/>
    </location>
</feature>
<evidence type="ECO:0000256" key="5">
    <source>
        <dbReference type="ARBA" id="ARBA00023136"/>
    </source>
</evidence>
<keyword evidence="10" id="KW-1185">Reference proteome</keyword>
<feature type="compositionally biased region" description="Polar residues" evidence="6">
    <location>
        <begin position="1143"/>
        <end position="1165"/>
    </location>
</feature>
<evidence type="ECO:0000259" key="7">
    <source>
        <dbReference type="PROSITE" id="PS50018"/>
    </source>
</evidence>
<dbReference type="Pfam" id="PF00616">
    <property type="entry name" value="RasGAP"/>
    <property type="match status" value="1"/>
</dbReference>
<dbReference type="GO" id="GO:0016020">
    <property type="term" value="C:membrane"/>
    <property type="evidence" value="ECO:0007669"/>
    <property type="project" value="UniProtKB-SubCell"/>
</dbReference>
<dbReference type="PROSITE" id="PS50018">
    <property type="entry name" value="RAS_GTPASE_ACTIV_2"/>
    <property type="match status" value="1"/>
</dbReference>
<feature type="compositionally biased region" description="Polar residues" evidence="6">
    <location>
        <begin position="1113"/>
        <end position="1124"/>
    </location>
</feature>
<feature type="region of interest" description="Disordered" evidence="6">
    <location>
        <begin position="678"/>
        <end position="741"/>
    </location>
</feature>
<protein>
    <recommendedName>
        <fullName evidence="11">GTPase activating protein and VPS9 domains 1</fullName>
    </recommendedName>
</protein>
<feature type="compositionally biased region" description="Polar residues" evidence="6">
    <location>
        <begin position="956"/>
        <end position="969"/>
    </location>
</feature>
<evidence type="ECO:0000256" key="6">
    <source>
        <dbReference type="SAM" id="MobiDB-lite"/>
    </source>
</evidence>
<feature type="compositionally biased region" description="Basic and acidic residues" evidence="6">
    <location>
        <begin position="1044"/>
        <end position="1061"/>
    </location>
</feature>
<feature type="compositionally biased region" description="Polar residues" evidence="6">
    <location>
        <begin position="545"/>
        <end position="569"/>
    </location>
</feature>
<dbReference type="InterPro" id="IPR003123">
    <property type="entry name" value="VPS9"/>
</dbReference>